<dbReference type="InterPro" id="IPR027417">
    <property type="entry name" value="P-loop_NTPase"/>
</dbReference>
<evidence type="ECO:0000256" key="3">
    <source>
        <dbReference type="ARBA" id="ARBA00022741"/>
    </source>
</evidence>
<dbReference type="Gene3D" id="1.20.1560.10">
    <property type="entry name" value="ABC transporter type 1, transmembrane domain"/>
    <property type="match status" value="1"/>
</dbReference>
<protein>
    <submittedName>
        <fullName evidence="10">Putative multidrug export ATP-binding/permease protein SAV1866</fullName>
        <ecNumber evidence="10">3.6.3.-</ecNumber>
    </submittedName>
</protein>
<dbReference type="Proteomes" id="UP000095492">
    <property type="component" value="Unassembled WGS sequence"/>
</dbReference>
<dbReference type="PANTHER" id="PTHR43394">
    <property type="entry name" value="ATP-DEPENDENT PERMEASE MDL1, MITOCHONDRIAL"/>
    <property type="match status" value="1"/>
</dbReference>
<dbReference type="AlphaFoldDB" id="A0A173RA24"/>
<proteinExistence type="predicted"/>
<name>A0A173RA24_EUBRA</name>
<dbReference type="GO" id="GO:0005524">
    <property type="term" value="F:ATP binding"/>
    <property type="evidence" value="ECO:0007669"/>
    <property type="project" value="UniProtKB-KW"/>
</dbReference>
<dbReference type="EC" id="3.6.3.-" evidence="10"/>
<feature type="domain" description="ABC transporter" evidence="8">
    <location>
        <begin position="336"/>
        <end position="573"/>
    </location>
</feature>
<feature type="transmembrane region" description="Helical" evidence="7">
    <location>
        <begin position="159"/>
        <end position="177"/>
    </location>
</feature>
<keyword evidence="10" id="KW-0378">Hydrolase</keyword>
<dbReference type="GO" id="GO:0015421">
    <property type="term" value="F:ABC-type oligopeptide transporter activity"/>
    <property type="evidence" value="ECO:0007669"/>
    <property type="project" value="TreeGrafter"/>
</dbReference>
<reference evidence="10 11" key="1">
    <citation type="submission" date="2015-09" db="EMBL/GenBank/DDBJ databases">
        <authorList>
            <consortium name="Pathogen Informatics"/>
        </authorList>
    </citation>
    <scope>NUCLEOTIDE SEQUENCE [LARGE SCALE GENOMIC DNA]</scope>
    <source>
        <strain evidence="10 11">2789STDY5608891</strain>
    </source>
</reference>
<sequence length="580" mass="66712">MIKLLFRSLKDIRRIAPQLLIMQVVCMMLQSVLVAVNTWLVAVFLNHVYSKDLKISVIYLGIIWGIFVVSEVANSVFYACMVKIDSKVGMKLAIELGEKGGRLSLIQYEDVEINNRLKRAQNCIEHGRFSDLSLSIFNILAEILKVGSTLFILVRFSPLLALVSLLSVIPYFIVRLIRGKEFYELKKYQSAGERRRNYLYHLFGDKRVVKELRIFGIESYIEEKLYQTRDEMNQELWDFKKRDICSFSLCEILCKCGYMLSIIIAILLLLNHKLDFGMLAASLMAFSSFQLAAKYFLISLGRLPECAAFVRDYYDFIDIDEDVRGREKFDSNFDKINVKNISFSYPNTDYLAISNISLDIKKNESIAIVGNNGSGKTTLVKLLTGLYKTQKGEILYGVQNINNFESVGFYRNVSIVSQDFVKYEMTLRENIAISDWKHLDDTDKIQELLKQMDLPEFSSKEALDMLLGSEFDGRDLSIGQWQKLAIARGMFKNSSMIVLDEPTAALDPIMETTILKMFLKITKEKTAIIVSHRIGICREVDKIIVMKSGKVVEIGNHNELLAKKGEYYQLYKMQQKWYVE</sequence>
<dbReference type="InterPro" id="IPR003593">
    <property type="entry name" value="AAA+_ATPase"/>
</dbReference>
<feature type="transmembrane region" description="Helical" evidence="7">
    <location>
        <begin position="20"/>
        <end position="45"/>
    </location>
</feature>
<evidence type="ECO:0000256" key="1">
    <source>
        <dbReference type="ARBA" id="ARBA00004651"/>
    </source>
</evidence>
<dbReference type="OrthoDB" id="9806127at2"/>
<dbReference type="GeneID" id="97390946"/>
<dbReference type="InterPro" id="IPR039421">
    <property type="entry name" value="Type_1_exporter"/>
</dbReference>
<dbReference type="Pfam" id="PF00005">
    <property type="entry name" value="ABC_tran"/>
    <property type="match status" value="1"/>
</dbReference>
<dbReference type="SUPFAM" id="SSF90123">
    <property type="entry name" value="ABC transporter transmembrane region"/>
    <property type="match status" value="1"/>
</dbReference>
<evidence type="ECO:0000256" key="2">
    <source>
        <dbReference type="ARBA" id="ARBA00022692"/>
    </source>
</evidence>
<dbReference type="Gene3D" id="3.40.50.300">
    <property type="entry name" value="P-loop containing nucleotide triphosphate hydrolases"/>
    <property type="match status" value="1"/>
</dbReference>
<dbReference type="GO" id="GO:0005886">
    <property type="term" value="C:plasma membrane"/>
    <property type="evidence" value="ECO:0007669"/>
    <property type="project" value="UniProtKB-SubCell"/>
</dbReference>
<dbReference type="InterPro" id="IPR003439">
    <property type="entry name" value="ABC_transporter-like_ATP-bd"/>
</dbReference>
<gene>
    <name evidence="10" type="ORF">ERS852448_00269</name>
</gene>
<keyword evidence="5 7" id="KW-1133">Transmembrane helix</keyword>
<keyword evidence="2 7" id="KW-0812">Transmembrane</keyword>
<evidence type="ECO:0000256" key="4">
    <source>
        <dbReference type="ARBA" id="ARBA00022840"/>
    </source>
</evidence>
<dbReference type="SUPFAM" id="SSF52540">
    <property type="entry name" value="P-loop containing nucleoside triphosphate hydrolases"/>
    <property type="match status" value="1"/>
</dbReference>
<feature type="transmembrane region" description="Helical" evidence="7">
    <location>
        <begin position="249"/>
        <end position="270"/>
    </location>
</feature>
<dbReference type="CDD" id="cd03228">
    <property type="entry name" value="ABCC_MRP_Like"/>
    <property type="match status" value="1"/>
</dbReference>
<evidence type="ECO:0000256" key="6">
    <source>
        <dbReference type="ARBA" id="ARBA00023136"/>
    </source>
</evidence>
<dbReference type="STRING" id="39490.ERS852448_00269"/>
<dbReference type="InterPro" id="IPR036640">
    <property type="entry name" value="ABC1_TM_sf"/>
</dbReference>
<dbReference type="SMART" id="SM00382">
    <property type="entry name" value="AAA"/>
    <property type="match status" value="1"/>
</dbReference>
<dbReference type="EMBL" id="CYYA01000002">
    <property type="protein sequence ID" value="CUM74647.1"/>
    <property type="molecule type" value="Genomic_DNA"/>
</dbReference>
<dbReference type="PANTHER" id="PTHR43394:SF1">
    <property type="entry name" value="ATP-BINDING CASSETTE SUB-FAMILY B MEMBER 10, MITOCHONDRIAL"/>
    <property type="match status" value="1"/>
</dbReference>
<organism evidence="10 11">
    <name type="scientific">Eubacterium ramulus</name>
    <dbReference type="NCBI Taxonomy" id="39490"/>
    <lineage>
        <taxon>Bacteria</taxon>
        <taxon>Bacillati</taxon>
        <taxon>Bacillota</taxon>
        <taxon>Clostridia</taxon>
        <taxon>Eubacteriales</taxon>
        <taxon>Eubacteriaceae</taxon>
        <taxon>Eubacterium</taxon>
    </lineage>
</organism>
<dbReference type="PROSITE" id="PS50893">
    <property type="entry name" value="ABC_TRANSPORTER_2"/>
    <property type="match status" value="1"/>
</dbReference>
<feature type="transmembrane region" description="Helical" evidence="7">
    <location>
        <begin position="134"/>
        <end position="153"/>
    </location>
</feature>
<evidence type="ECO:0000256" key="5">
    <source>
        <dbReference type="ARBA" id="ARBA00022989"/>
    </source>
</evidence>
<feature type="transmembrane region" description="Helical" evidence="7">
    <location>
        <begin position="57"/>
        <end position="81"/>
    </location>
</feature>
<evidence type="ECO:0000313" key="11">
    <source>
        <dbReference type="Proteomes" id="UP000095492"/>
    </source>
</evidence>
<dbReference type="GO" id="GO:0016887">
    <property type="term" value="F:ATP hydrolysis activity"/>
    <property type="evidence" value="ECO:0007669"/>
    <property type="project" value="InterPro"/>
</dbReference>
<comment type="subcellular location">
    <subcellularLocation>
        <location evidence="1">Cell membrane</location>
        <topology evidence="1">Multi-pass membrane protein</topology>
    </subcellularLocation>
</comment>
<keyword evidence="6 7" id="KW-0472">Membrane</keyword>
<evidence type="ECO:0000256" key="7">
    <source>
        <dbReference type="SAM" id="Phobius"/>
    </source>
</evidence>
<dbReference type="Pfam" id="PF00664">
    <property type="entry name" value="ABC_membrane"/>
    <property type="match status" value="1"/>
</dbReference>
<evidence type="ECO:0000259" key="9">
    <source>
        <dbReference type="PROSITE" id="PS50929"/>
    </source>
</evidence>
<dbReference type="InterPro" id="IPR011527">
    <property type="entry name" value="ABC1_TM_dom"/>
</dbReference>
<keyword evidence="3" id="KW-0547">Nucleotide-binding</keyword>
<dbReference type="PROSITE" id="PS50929">
    <property type="entry name" value="ABC_TM1F"/>
    <property type="match status" value="1"/>
</dbReference>
<evidence type="ECO:0000313" key="10">
    <source>
        <dbReference type="EMBL" id="CUM74647.1"/>
    </source>
</evidence>
<feature type="domain" description="ABC transmembrane type-1" evidence="9">
    <location>
        <begin position="24"/>
        <end position="305"/>
    </location>
</feature>
<dbReference type="RefSeq" id="WP_082432653.1">
    <property type="nucleotide sequence ID" value="NZ_CAXUGT010000004.1"/>
</dbReference>
<accession>A0A173RA24</accession>
<evidence type="ECO:0000259" key="8">
    <source>
        <dbReference type="PROSITE" id="PS50893"/>
    </source>
</evidence>
<keyword evidence="4 10" id="KW-0067">ATP-binding</keyword>